<evidence type="ECO:0000313" key="7">
    <source>
        <dbReference type="Proteomes" id="UP001597187"/>
    </source>
</evidence>
<keyword evidence="7" id="KW-1185">Reference proteome</keyword>
<evidence type="ECO:0000256" key="2">
    <source>
        <dbReference type="ARBA" id="ARBA00022705"/>
    </source>
</evidence>
<dbReference type="InterPro" id="IPR014277">
    <property type="entry name" value="Orc1/Cdc6_arc"/>
</dbReference>
<dbReference type="Pfam" id="PF22703">
    <property type="entry name" value="Cdc6_lid"/>
    <property type="match status" value="1"/>
</dbReference>
<dbReference type="RefSeq" id="WP_250875734.1">
    <property type="nucleotide sequence ID" value="NZ_JALXFV010000011.1"/>
</dbReference>
<sequence length="332" mass="38035">MIRDARVLQPEFVPRDVVHRNHEVTTLSAALDPVTDEREGETTFLYGPSGVGKTCIANVVTERLQATVPELTVQYVNCWEDYTRFKTLYRLLEGLNQTFDIHRQSTPRDELVERLREHTDAYVVILDEVDQLDDKRVLYELHRTSGVTLVLIANRVEELFDPLDDRLASRLRTAVRIHFSRYTVDELVSILADRVLWGLRDGAVSDGQLEQIADAAAGDARVGLEVLRMAVEQSEREGRETVSDAIIDRVVPEAQSVVRQRNVETLTDDQRVVYDIIADSEEVAPAELYDAYRERVDDPRSERMVRNYLAKMVQYNLVSATGRGKQRRYQCV</sequence>
<evidence type="ECO:0000256" key="1">
    <source>
        <dbReference type="ARBA" id="ARBA00006184"/>
    </source>
</evidence>
<dbReference type="NCBIfam" id="TIGR02928">
    <property type="entry name" value="orc1/cdc6 family replication initiation protein"/>
    <property type="match status" value="1"/>
</dbReference>
<dbReference type="InterPro" id="IPR027417">
    <property type="entry name" value="P-loop_NTPase"/>
</dbReference>
<dbReference type="PANTHER" id="PTHR10763">
    <property type="entry name" value="CELL DIVISION CONTROL PROTEIN 6-RELATED"/>
    <property type="match status" value="1"/>
</dbReference>
<dbReference type="AlphaFoldDB" id="A0ABD6B1S0"/>
<reference evidence="6 7" key="1">
    <citation type="journal article" date="2019" name="Int. J. Syst. Evol. Microbiol.">
        <title>The Global Catalogue of Microorganisms (GCM) 10K type strain sequencing project: providing services to taxonomists for standard genome sequencing and annotation.</title>
        <authorList>
            <consortium name="The Broad Institute Genomics Platform"/>
            <consortium name="The Broad Institute Genome Sequencing Center for Infectious Disease"/>
            <person name="Wu L."/>
            <person name="Ma J."/>
        </authorList>
    </citation>
    <scope>NUCLEOTIDE SEQUENCE [LARGE SCALE GENOMIC DNA]</scope>
    <source>
        <strain evidence="6 7">CGMCC 1.12563</strain>
    </source>
</reference>
<dbReference type="InterPro" id="IPR050311">
    <property type="entry name" value="ORC1/CDC6"/>
</dbReference>
<dbReference type="InterPro" id="IPR049945">
    <property type="entry name" value="AAA_22"/>
</dbReference>
<comment type="caution">
    <text evidence="6">The sequence shown here is derived from an EMBL/GenBank/DDBJ whole genome shotgun (WGS) entry which is preliminary data.</text>
</comment>
<evidence type="ECO:0000313" key="6">
    <source>
        <dbReference type="EMBL" id="MFD1515811.1"/>
    </source>
</evidence>
<comment type="similarity">
    <text evidence="1">Belongs to the CDC6/cdc18 family.</text>
</comment>
<dbReference type="CDD" id="cd00009">
    <property type="entry name" value="AAA"/>
    <property type="match status" value="1"/>
</dbReference>
<proteinExistence type="inferred from homology"/>
<dbReference type="Pfam" id="PF13401">
    <property type="entry name" value="AAA_22"/>
    <property type="match status" value="1"/>
</dbReference>
<keyword evidence="3" id="KW-0547">Nucleotide-binding</keyword>
<dbReference type="SMART" id="SM00382">
    <property type="entry name" value="AAA"/>
    <property type="match status" value="1"/>
</dbReference>
<evidence type="ECO:0000259" key="5">
    <source>
        <dbReference type="SMART" id="SM00382"/>
    </source>
</evidence>
<protein>
    <submittedName>
        <fullName evidence="6">Cdc6/Cdc18 family protein</fullName>
    </submittedName>
</protein>
<dbReference type="Proteomes" id="UP001597187">
    <property type="component" value="Unassembled WGS sequence"/>
</dbReference>
<dbReference type="SUPFAM" id="SSF52540">
    <property type="entry name" value="P-loop containing nucleoside triphosphate hydrolases"/>
    <property type="match status" value="1"/>
</dbReference>
<organism evidence="6 7">
    <name type="scientific">Halomarina rubra</name>
    <dbReference type="NCBI Taxonomy" id="2071873"/>
    <lineage>
        <taxon>Archaea</taxon>
        <taxon>Methanobacteriati</taxon>
        <taxon>Methanobacteriota</taxon>
        <taxon>Stenosarchaea group</taxon>
        <taxon>Halobacteria</taxon>
        <taxon>Halobacteriales</taxon>
        <taxon>Natronomonadaceae</taxon>
        <taxon>Halomarina</taxon>
    </lineage>
</organism>
<accession>A0ABD6B1S0</accession>
<dbReference type="InterPro" id="IPR055237">
    <property type="entry name" value="Cdc6_lid"/>
</dbReference>
<dbReference type="EMBL" id="JBHUDC010000011">
    <property type="protein sequence ID" value="MFD1515811.1"/>
    <property type="molecule type" value="Genomic_DNA"/>
</dbReference>
<keyword evidence="2" id="KW-0235">DNA replication</keyword>
<name>A0ABD6B1S0_9EURY</name>
<keyword evidence="4" id="KW-0067">ATP-binding</keyword>
<dbReference type="InterPro" id="IPR003593">
    <property type="entry name" value="AAA+_ATPase"/>
</dbReference>
<dbReference type="CDD" id="cd18139">
    <property type="entry name" value="HLD_clamp_RarA"/>
    <property type="match status" value="1"/>
</dbReference>
<evidence type="ECO:0000256" key="4">
    <source>
        <dbReference type="ARBA" id="ARBA00022840"/>
    </source>
</evidence>
<gene>
    <name evidence="6" type="ORF">ACFSBT_21225</name>
</gene>
<evidence type="ECO:0000256" key="3">
    <source>
        <dbReference type="ARBA" id="ARBA00022741"/>
    </source>
</evidence>
<dbReference type="PANTHER" id="PTHR10763:SF22">
    <property type="entry name" value="ORC1-TYPE DNA REPLICATION PROTEIN"/>
    <property type="match status" value="1"/>
</dbReference>
<feature type="domain" description="AAA+ ATPase" evidence="5">
    <location>
        <begin position="39"/>
        <end position="183"/>
    </location>
</feature>
<dbReference type="Gene3D" id="1.10.8.60">
    <property type="match status" value="1"/>
</dbReference>
<dbReference type="GO" id="GO:0006260">
    <property type="term" value="P:DNA replication"/>
    <property type="evidence" value="ECO:0007669"/>
    <property type="project" value="UniProtKB-KW"/>
</dbReference>
<dbReference type="GO" id="GO:0005524">
    <property type="term" value="F:ATP binding"/>
    <property type="evidence" value="ECO:0007669"/>
    <property type="project" value="UniProtKB-KW"/>
</dbReference>
<dbReference type="Gene3D" id="3.40.50.300">
    <property type="entry name" value="P-loop containing nucleotide triphosphate hydrolases"/>
    <property type="match status" value="1"/>
</dbReference>